<feature type="compositionally biased region" description="Basic and acidic residues" evidence="10">
    <location>
        <begin position="156"/>
        <end position="178"/>
    </location>
</feature>
<reference evidence="11" key="1">
    <citation type="submission" date="2019-12" db="EMBL/GenBank/DDBJ databases">
        <title>Genome sequencing and annotation of Brassica cretica.</title>
        <authorList>
            <person name="Studholme D.J."/>
            <person name="Sarris P."/>
        </authorList>
    </citation>
    <scope>NUCLEOTIDE SEQUENCE</scope>
    <source>
        <strain evidence="11">PFS-109/04</strain>
        <tissue evidence="11">Leaf</tissue>
    </source>
</reference>
<name>A0A8S9NPA8_BRACR</name>
<dbReference type="InterPro" id="IPR027417">
    <property type="entry name" value="P-loop_NTPase"/>
</dbReference>
<evidence type="ECO:0000313" key="11">
    <source>
        <dbReference type="EMBL" id="KAF3503971.1"/>
    </source>
</evidence>
<keyword evidence="6 8" id="KW-0418">Kinase</keyword>
<evidence type="ECO:0000256" key="5">
    <source>
        <dbReference type="ARBA" id="ARBA00022741"/>
    </source>
</evidence>
<accession>A0A8S9NPA8</accession>
<evidence type="ECO:0000256" key="7">
    <source>
        <dbReference type="ARBA" id="ARBA00022840"/>
    </source>
</evidence>
<protein>
    <recommendedName>
        <fullName evidence="2 8">Thymidine kinase</fullName>
        <ecNumber evidence="2 8">2.7.1.21</ecNumber>
    </recommendedName>
</protein>
<dbReference type="PANTHER" id="PTHR11441:SF0">
    <property type="entry name" value="THYMIDINE KINASE, CYTOSOLIC"/>
    <property type="match status" value="1"/>
</dbReference>
<dbReference type="PANTHER" id="PTHR11441">
    <property type="entry name" value="THYMIDINE KINASE"/>
    <property type="match status" value="1"/>
</dbReference>
<evidence type="ECO:0000256" key="8">
    <source>
        <dbReference type="RuleBase" id="RU000544"/>
    </source>
</evidence>
<dbReference type="InterPro" id="IPR001267">
    <property type="entry name" value="Thymidine_kinase"/>
</dbReference>
<dbReference type="GO" id="GO:0004797">
    <property type="term" value="F:thymidine kinase activity"/>
    <property type="evidence" value="ECO:0007669"/>
    <property type="project" value="UniProtKB-EC"/>
</dbReference>
<feature type="region of interest" description="Disordered" evidence="10">
    <location>
        <begin position="147"/>
        <end position="178"/>
    </location>
</feature>
<comment type="caution">
    <text evidence="11">The sequence shown here is derived from an EMBL/GenBank/DDBJ whole genome shotgun (WGS) entry which is preliminary data.</text>
</comment>
<dbReference type="Pfam" id="PF00265">
    <property type="entry name" value="TK"/>
    <property type="match status" value="1"/>
</dbReference>
<dbReference type="Gene3D" id="3.40.50.300">
    <property type="entry name" value="P-loop containing nucleotide triphosphate hydrolases"/>
    <property type="match status" value="1"/>
</dbReference>
<dbReference type="AlphaFoldDB" id="A0A8S9NPA8"/>
<evidence type="ECO:0000256" key="4">
    <source>
        <dbReference type="ARBA" id="ARBA00022679"/>
    </source>
</evidence>
<proteinExistence type="inferred from homology"/>
<comment type="catalytic activity">
    <reaction evidence="8">
        <text>thymidine + ATP = dTMP + ADP + H(+)</text>
        <dbReference type="Rhea" id="RHEA:19129"/>
        <dbReference type="ChEBI" id="CHEBI:15378"/>
        <dbReference type="ChEBI" id="CHEBI:17748"/>
        <dbReference type="ChEBI" id="CHEBI:30616"/>
        <dbReference type="ChEBI" id="CHEBI:63528"/>
        <dbReference type="ChEBI" id="CHEBI:456216"/>
        <dbReference type="EC" id="2.7.1.21"/>
    </reaction>
</comment>
<dbReference type="EC" id="2.7.1.21" evidence="2 8"/>
<keyword evidence="3 8" id="KW-0237">DNA synthesis</keyword>
<dbReference type="GO" id="GO:0005524">
    <property type="term" value="F:ATP binding"/>
    <property type="evidence" value="ECO:0007669"/>
    <property type="project" value="UniProtKB-KW"/>
</dbReference>
<organism evidence="11 12">
    <name type="scientific">Brassica cretica</name>
    <name type="common">Mustard</name>
    <dbReference type="NCBI Taxonomy" id="69181"/>
    <lineage>
        <taxon>Eukaryota</taxon>
        <taxon>Viridiplantae</taxon>
        <taxon>Streptophyta</taxon>
        <taxon>Embryophyta</taxon>
        <taxon>Tracheophyta</taxon>
        <taxon>Spermatophyta</taxon>
        <taxon>Magnoliopsida</taxon>
        <taxon>eudicotyledons</taxon>
        <taxon>Gunneridae</taxon>
        <taxon>Pentapetalae</taxon>
        <taxon>rosids</taxon>
        <taxon>malvids</taxon>
        <taxon>Brassicales</taxon>
        <taxon>Brassicaceae</taxon>
        <taxon>Brassiceae</taxon>
        <taxon>Brassica</taxon>
    </lineage>
</organism>
<keyword evidence="7 8" id="KW-0067">ATP-binding</keyword>
<evidence type="ECO:0000256" key="6">
    <source>
        <dbReference type="ARBA" id="ARBA00022777"/>
    </source>
</evidence>
<sequence length="262" mass="29153">MFAASMRTLISPPLFSLHLLKPSLLSTALRAHSSSVSHRKLHTDAASKSFAGEIHVVFGPMFSGKTTTLLRRILAEKEIGKKIAVIKSDKDTRYCADRVDSESRRREVPLLVSPRSIVFQREIRFRCVQESVGRDRDRRGAVLRGSPRVLPRGRRRGGEDGDRGGIGRGLSEEEVRDGAGFDPDCGYGDEAGVEVWGVWGEGFVYVEEDGGESDGVDRWSGCVYACVSESLCERSRRFGDRSSRFGFFPTKRNARCSSDRFV</sequence>
<gene>
    <name evidence="11" type="ORF">F2Q69_00039939</name>
</gene>
<evidence type="ECO:0000256" key="2">
    <source>
        <dbReference type="ARBA" id="ARBA00012118"/>
    </source>
</evidence>
<evidence type="ECO:0000256" key="3">
    <source>
        <dbReference type="ARBA" id="ARBA00022634"/>
    </source>
</evidence>
<dbReference type="EMBL" id="QGKX02001621">
    <property type="protein sequence ID" value="KAF3503971.1"/>
    <property type="molecule type" value="Genomic_DNA"/>
</dbReference>
<dbReference type="GO" id="GO:0046104">
    <property type="term" value="P:thymidine metabolic process"/>
    <property type="evidence" value="ECO:0007669"/>
    <property type="project" value="TreeGrafter"/>
</dbReference>
<comment type="similarity">
    <text evidence="1 9">Belongs to the thymidine kinase family.</text>
</comment>
<keyword evidence="4 8" id="KW-0808">Transferase</keyword>
<evidence type="ECO:0000256" key="1">
    <source>
        <dbReference type="ARBA" id="ARBA00007587"/>
    </source>
</evidence>
<evidence type="ECO:0000256" key="10">
    <source>
        <dbReference type="SAM" id="MobiDB-lite"/>
    </source>
</evidence>
<dbReference type="SUPFAM" id="SSF52540">
    <property type="entry name" value="P-loop containing nucleoside triphosphate hydrolases"/>
    <property type="match status" value="1"/>
</dbReference>
<keyword evidence="5 8" id="KW-0547">Nucleotide-binding</keyword>
<evidence type="ECO:0000313" key="12">
    <source>
        <dbReference type="Proteomes" id="UP000712600"/>
    </source>
</evidence>
<dbReference type="GO" id="GO:0071897">
    <property type="term" value="P:DNA biosynthetic process"/>
    <property type="evidence" value="ECO:0007669"/>
    <property type="project" value="UniProtKB-KW"/>
</dbReference>
<dbReference type="Proteomes" id="UP000712600">
    <property type="component" value="Unassembled WGS sequence"/>
</dbReference>
<evidence type="ECO:0000256" key="9">
    <source>
        <dbReference type="RuleBase" id="RU004165"/>
    </source>
</evidence>